<dbReference type="AlphaFoldDB" id="A0A974WJS9"/>
<feature type="transmembrane region" description="Helical" evidence="5">
    <location>
        <begin position="98"/>
        <end position="114"/>
    </location>
</feature>
<name>A0A974WJS9_9BACT</name>
<accession>A0A974WJS9</accession>
<evidence type="ECO:0000313" key="7">
    <source>
        <dbReference type="Proteomes" id="UP000662783"/>
    </source>
</evidence>
<evidence type="ECO:0000313" key="6">
    <source>
        <dbReference type="EMBL" id="QSE99259.1"/>
    </source>
</evidence>
<keyword evidence="7" id="KW-1185">Reference proteome</keyword>
<keyword evidence="2 5" id="KW-0812">Transmembrane</keyword>
<feature type="transmembrane region" description="Helical" evidence="5">
    <location>
        <begin position="49"/>
        <end position="68"/>
    </location>
</feature>
<dbReference type="RefSeq" id="WP_205723770.1">
    <property type="nucleotide sequence ID" value="NZ_CP070608.1"/>
</dbReference>
<sequence length="126" mass="14366">MKSKILFVVYLLFSLMFINAGLNKLFNYIPVPEDLPEKVQQMNAAFEEIFWLMPLIGIVEALGGILFIFARTRPLGAIVLFPIMIGIMIVHLTVAPSGLILASVFFAINIWAIYENRERYMPMISR</sequence>
<dbReference type="EMBL" id="CP070608">
    <property type="protein sequence ID" value="QSE99259.1"/>
    <property type="molecule type" value="Genomic_DNA"/>
</dbReference>
<organism evidence="6 7">
    <name type="scientific">Fulvivirga lutea</name>
    <dbReference type="NCBI Taxonomy" id="2810512"/>
    <lineage>
        <taxon>Bacteria</taxon>
        <taxon>Pseudomonadati</taxon>
        <taxon>Bacteroidota</taxon>
        <taxon>Cytophagia</taxon>
        <taxon>Cytophagales</taxon>
        <taxon>Fulvivirgaceae</taxon>
        <taxon>Fulvivirga</taxon>
    </lineage>
</organism>
<evidence type="ECO:0000256" key="5">
    <source>
        <dbReference type="SAM" id="Phobius"/>
    </source>
</evidence>
<feature type="transmembrane region" description="Helical" evidence="5">
    <location>
        <begin position="7"/>
        <end position="29"/>
    </location>
</feature>
<gene>
    <name evidence="6" type="ORF">JR347_09270</name>
</gene>
<keyword evidence="4 5" id="KW-0472">Membrane</keyword>
<keyword evidence="3 5" id="KW-1133">Transmembrane helix</keyword>
<dbReference type="KEGG" id="fuv:JR347_09270"/>
<comment type="subcellular location">
    <subcellularLocation>
        <location evidence="1">Membrane</location>
        <topology evidence="1">Multi-pass membrane protein</topology>
    </subcellularLocation>
</comment>
<protein>
    <submittedName>
        <fullName evidence="6">DoxX family protein</fullName>
    </submittedName>
</protein>
<feature type="transmembrane region" description="Helical" evidence="5">
    <location>
        <begin position="75"/>
        <end position="92"/>
    </location>
</feature>
<dbReference type="InterPro" id="IPR032808">
    <property type="entry name" value="DoxX"/>
</dbReference>
<evidence type="ECO:0000256" key="2">
    <source>
        <dbReference type="ARBA" id="ARBA00022692"/>
    </source>
</evidence>
<dbReference type="Pfam" id="PF07681">
    <property type="entry name" value="DoxX"/>
    <property type="match status" value="1"/>
</dbReference>
<evidence type="ECO:0000256" key="4">
    <source>
        <dbReference type="ARBA" id="ARBA00023136"/>
    </source>
</evidence>
<proteinExistence type="predicted"/>
<reference evidence="6" key="1">
    <citation type="submission" date="2021-02" db="EMBL/GenBank/DDBJ databases">
        <title>Fulvivirga sp. S481 isolated from sea water.</title>
        <authorList>
            <person name="Bae S.S."/>
            <person name="Baek K."/>
        </authorList>
    </citation>
    <scope>NUCLEOTIDE SEQUENCE</scope>
    <source>
        <strain evidence="6">S481</strain>
    </source>
</reference>
<dbReference type="GO" id="GO:0016020">
    <property type="term" value="C:membrane"/>
    <property type="evidence" value="ECO:0007669"/>
    <property type="project" value="UniProtKB-SubCell"/>
</dbReference>
<evidence type="ECO:0000256" key="1">
    <source>
        <dbReference type="ARBA" id="ARBA00004141"/>
    </source>
</evidence>
<evidence type="ECO:0000256" key="3">
    <source>
        <dbReference type="ARBA" id="ARBA00022989"/>
    </source>
</evidence>
<dbReference type="Proteomes" id="UP000662783">
    <property type="component" value="Chromosome"/>
</dbReference>